<comment type="caution">
    <text evidence="1">The sequence shown here is derived from an EMBL/GenBank/DDBJ whole genome shotgun (WGS) entry which is preliminary data.</text>
</comment>
<evidence type="ECO:0000313" key="2">
    <source>
        <dbReference type="Proteomes" id="UP001202831"/>
    </source>
</evidence>
<accession>A0ABT0NCP6</accession>
<evidence type="ECO:0000313" key="1">
    <source>
        <dbReference type="EMBL" id="MCL2916241.1"/>
    </source>
</evidence>
<organism evidence="1 2">
    <name type="scientific">Shewanella corallii</name>
    <dbReference type="NCBI Taxonomy" id="560080"/>
    <lineage>
        <taxon>Bacteria</taxon>
        <taxon>Pseudomonadati</taxon>
        <taxon>Pseudomonadota</taxon>
        <taxon>Gammaproteobacteria</taxon>
        <taxon>Alteromonadales</taxon>
        <taxon>Shewanellaceae</taxon>
        <taxon>Shewanella</taxon>
    </lineage>
</organism>
<name>A0ABT0NCP6_9GAMM</name>
<dbReference type="Pfam" id="PF12305">
    <property type="entry name" value="DUF3630"/>
    <property type="match status" value="1"/>
</dbReference>
<keyword evidence="2" id="KW-1185">Reference proteome</keyword>
<sequence>MEQIKVAGFQLDPTNLSLQIHAQVDFEQFDDFALPLTTALDCRILEKQWGADRHQWLLDFEGTRLWLHYEFYGDICWLSVERQDELEVLDYLSRLLPVAAIERH</sequence>
<dbReference type="EMBL" id="JAKIKT010000012">
    <property type="protein sequence ID" value="MCL2916241.1"/>
    <property type="molecule type" value="Genomic_DNA"/>
</dbReference>
<proteinExistence type="predicted"/>
<reference evidence="1 2" key="1">
    <citation type="submission" date="2022-01" db="EMBL/GenBank/DDBJ databases">
        <title>Whole genome-based taxonomy of the Shewanellaceae.</title>
        <authorList>
            <person name="Martin-Rodriguez A.J."/>
        </authorList>
    </citation>
    <scope>NUCLEOTIDE SEQUENCE [LARGE SCALE GENOMIC DNA]</scope>
    <source>
        <strain evidence="1 2">DSM 21332</strain>
    </source>
</reference>
<gene>
    <name evidence="1" type="ORF">L2725_21120</name>
</gene>
<protein>
    <submittedName>
        <fullName evidence="1">DUF3630 family protein</fullName>
    </submittedName>
</protein>
<dbReference type="InterPro" id="IPR022080">
    <property type="entry name" value="DUF3630"/>
</dbReference>
<dbReference type="Proteomes" id="UP001202831">
    <property type="component" value="Unassembled WGS sequence"/>
</dbReference>
<dbReference type="RefSeq" id="WP_115138659.1">
    <property type="nucleotide sequence ID" value="NZ_JAKIKT010000012.1"/>
</dbReference>